<dbReference type="InterPro" id="IPR018733">
    <property type="entry name" value="DUF2274"/>
</dbReference>
<name>A0A549SNN7_METSR</name>
<dbReference type="Proteomes" id="UP000316781">
    <property type="component" value="Unassembled WGS sequence"/>
</dbReference>
<dbReference type="AlphaFoldDB" id="A0A549SNN7"/>
<sequence length="95" mass="10828">MAHFPFYAPPAFFWWWYAFADDKHVKITVEIPASLHRDLVAYADALGRANGQTIADPLKLIVPMLQRFIATDRAFAKTRTRPKPQPDVAETERSG</sequence>
<gene>
    <name evidence="2" type="ORF">FM996_14415</name>
</gene>
<feature type="region of interest" description="Disordered" evidence="1">
    <location>
        <begin position="76"/>
        <end position="95"/>
    </location>
</feature>
<evidence type="ECO:0000313" key="3">
    <source>
        <dbReference type="Proteomes" id="UP000316781"/>
    </source>
</evidence>
<dbReference type="EMBL" id="VJMF01000059">
    <property type="protein sequence ID" value="TRL31211.1"/>
    <property type="molecule type" value="Genomic_DNA"/>
</dbReference>
<proteinExistence type="predicted"/>
<protein>
    <submittedName>
        <fullName evidence="2">DUF2274 domain-containing protein</fullName>
    </submittedName>
</protein>
<accession>A0A549SNN7</accession>
<reference evidence="2 3" key="1">
    <citation type="submission" date="2019-07" db="EMBL/GenBank/DDBJ databases">
        <title>Ln-dependent methylotrophs.</title>
        <authorList>
            <person name="Tani A."/>
        </authorList>
    </citation>
    <scope>NUCLEOTIDE SEQUENCE [LARGE SCALE GENOMIC DNA]</scope>
    <source>
        <strain evidence="2 3">SM89A</strain>
    </source>
</reference>
<comment type="caution">
    <text evidence="2">The sequence shown here is derived from an EMBL/GenBank/DDBJ whole genome shotgun (WGS) entry which is preliminary data.</text>
</comment>
<evidence type="ECO:0000313" key="2">
    <source>
        <dbReference type="EMBL" id="TRL31211.1"/>
    </source>
</evidence>
<evidence type="ECO:0000256" key="1">
    <source>
        <dbReference type="SAM" id="MobiDB-lite"/>
    </source>
</evidence>
<organism evidence="2 3">
    <name type="scientific">Methylosinus sporium</name>
    <dbReference type="NCBI Taxonomy" id="428"/>
    <lineage>
        <taxon>Bacteria</taxon>
        <taxon>Pseudomonadati</taxon>
        <taxon>Pseudomonadota</taxon>
        <taxon>Alphaproteobacteria</taxon>
        <taxon>Hyphomicrobiales</taxon>
        <taxon>Methylocystaceae</taxon>
        <taxon>Methylosinus</taxon>
    </lineage>
</organism>
<dbReference type="Pfam" id="PF10038">
    <property type="entry name" value="DUF2274"/>
    <property type="match status" value="1"/>
</dbReference>